<evidence type="ECO:0000256" key="5">
    <source>
        <dbReference type="ARBA" id="ARBA00023002"/>
    </source>
</evidence>
<keyword evidence="2" id="KW-0479">Metal-binding</keyword>
<dbReference type="GO" id="GO:0031418">
    <property type="term" value="F:L-ascorbic acid binding"/>
    <property type="evidence" value="ECO:0007669"/>
    <property type="project" value="UniProtKB-KW"/>
</dbReference>
<dbReference type="SUPFAM" id="SSF51197">
    <property type="entry name" value="Clavaminate synthase-like"/>
    <property type="match status" value="1"/>
</dbReference>
<keyword evidence="4" id="KW-0223">Dioxygenase</keyword>
<dbReference type="InterPro" id="IPR006620">
    <property type="entry name" value="Pro_4_hyd_alph"/>
</dbReference>
<feature type="domain" description="Fe2OG dioxygenase" evidence="7">
    <location>
        <begin position="89"/>
        <end position="182"/>
    </location>
</feature>
<evidence type="ECO:0000256" key="3">
    <source>
        <dbReference type="ARBA" id="ARBA00022896"/>
    </source>
</evidence>
<evidence type="ECO:0000313" key="8">
    <source>
        <dbReference type="EMBL" id="PQO32428.1"/>
    </source>
</evidence>
<evidence type="ECO:0000256" key="4">
    <source>
        <dbReference type="ARBA" id="ARBA00022964"/>
    </source>
</evidence>
<protein>
    <submittedName>
        <fullName evidence="8">Proline hydroxylase</fullName>
    </submittedName>
</protein>
<keyword evidence="3" id="KW-0847">Vitamin C</keyword>
<comment type="cofactor">
    <cofactor evidence="1">
        <name>L-ascorbate</name>
        <dbReference type="ChEBI" id="CHEBI:38290"/>
    </cofactor>
</comment>
<dbReference type="Proteomes" id="UP000238322">
    <property type="component" value="Unassembled WGS sequence"/>
</dbReference>
<dbReference type="EMBL" id="PUHY01000012">
    <property type="protein sequence ID" value="PQO32428.1"/>
    <property type="molecule type" value="Genomic_DNA"/>
</dbReference>
<dbReference type="InterPro" id="IPR045054">
    <property type="entry name" value="P4HA-like"/>
</dbReference>
<evidence type="ECO:0000313" key="9">
    <source>
        <dbReference type="Proteomes" id="UP000238322"/>
    </source>
</evidence>
<evidence type="ECO:0000256" key="6">
    <source>
        <dbReference type="ARBA" id="ARBA00023004"/>
    </source>
</evidence>
<dbReference type="PROSITE" id="PS51471">
    <property type="entry name" value="FE2OG_OXY"/>
    <property type="match status" value="1"/>
</dbReference>
<dbReference type="InterPro" id="IPR044862">
    <property type="entry name" value="Pro_4_hyd_alph_FE2OG_OXY"/>
</dbReference>
<accession>A0A2S8FJS5</accession>
<proteinExistence type="predicted"/>
<comment type="caution">
    <text evidence="8">The sequence shown here is derived from an EMBL/GenBank/DDBJ whole genome shotgun (WGS) entry which is preliminary data.</text>
</comment>
<organism evidence="8 9">
    <name type="scientific">Blastopirellula marina</name>
    <dbReference type="NCBI Taxonomy" id="124"/>
    <lineage>
        <taxon>Bacteria</taxon>
        <taxon>Pseudomonadati</taxon>
        <taxon>Planctomycetota</taxon>
        <taxon>Planctomycetia</taxon>
        <taxon>Pirellulales</taxon>
        <taxon>Pirellulaceae</taxon>
        <taxon>Blastopirellula</taxon>
    </lineage>
</organism>
<dbReference type="GO" id="GO:0004656">
    <property type="term" value="F:procollagen-proline 4-dioxygenase activity"/>
    <property type="evidence" value="ECO:0007669"/>
    <property type="project" value="TreeGrafter"/>
</dbReference>
<evidence type="ECO:0000259" key="7">
    <source>
        <dbReference type="PROSITE" id="PS51471"/>
    </source>
</evidence>
<keyword evidence="6" id="KW-0408">Iron</keyword>
<dbReference type="RefSeq" id="WP_105331440.1">
    <property type="nucleotide sequence ID" value="NZ_PUHY01000012.1"/>
</dbReference>
<dbReference type="PANTHER" id="PTHR10869">
    <property type="entry name" value="PROLYL 4-HYDROXYLASE ALPHA SUBUNIT"/>
    <property type="match status" value="1"/>
</dbReference>
<dbReference type="OrthoDB" id="269774at2"/>
<evidence type="ECO:0000256" key="2">
    <source>
        <dbReference type="ARBA" id="ARBA00022723"/>
    </source>
</evidence>
<evidence type="ECO:0000256" key="1">
    <source>
        <dbReference type="ARBA" id="ARBA00001961"/>
    </source>
</evidence>
<reference evidence="8 9" key="1">
    <citation type="submission" date="2018-02" db="EMBL/GenBank/DDBJ databases">
        <title>Comparative genomes isolates from brazilian mangrove.</title>
        <authorList>
            <person name="Araujo J.E."/>
            <person name="Taketani R.G."/>
            <person name="Silva M.C.P."/>
            <person name="Loureco M.V."/>
            <person name="Andreote F.D."/>
        </authorList>
    </citation>
    <scope>NUCLEOTIDE SEQUENCE [LARGE SCALE GENOMIC DNA]</scope>
    <source>
        <strain evidence="8 9">Hex-1 MGV</strain>
    </source>
</reference>
<dbReference type="InterPro" id="IPR005123">
    <property type="entry name" value="Oxoglu/Fe-dep_dioxygenase_dom"/>
</dbReference>
<keyword evidence="5" id="KW-0560">Oxidoreductase</keyword>
<dbReference type="PANTHER" id="PTHR10869:SF236">
    <property type="entry name" value="PROLYL 4-HYDROXYLASE ALPHA SUBUNIT DOMAIN-CONTAINING PROTEIN"/>
    <property type="match status" value="1"/>
</dbReference>
<dbReference type="GO" id="GO:0005506">
    <property type="term" value="F:iron ion binding"/>
    <property type="evidence" value="ECO:0007669"/>
    <property type="project" value="InterPro"/>
</dbReference>
<dbReference type="Gene3D" id="2.60.120.620">
    <property type="entry name" value="q2cbj1_9rhob like domain"/>
    <property type="match status" value="1"/>
</dbReference>
<dbReference type="AlphaFoldDB" id="A0A2S8FJS5"/>
<name>A0A2S8FJS5_9BACT</name>
<gene>
    <name evidence="8" type="ORF">C5Y83_19610</name>
</gene>
<dbReference type="SMART" id="SM00702">
    <property type="entry name" value="P4Hc"/>
    <property type="match status" value="1"/>
</dbReference>
<sequence length="191" mass="22342">MYRETFHYDYVYVIHGFLSPQECQQYIAMAEELGFVDAPITTSEGAVMRRDVRNNTRVLADDPVTAKHLWQRIQPWVIDPWRQRSAIGLNERLRFYKYEPGQSFAPHFDGRYRRSHFEKSDFTFLVYLNDDFGGGGTRFFQPETFRIEPRAGSALLFHHPQLHEGEVVAEGVKYVLRSDVMYNSTSPEHDG</sequence>
<dbReference type="Pfam" id="PF13640">
    <property type="entry name" value="2OG-FeII_Oxy_3"/>
    <property type="match status" value="1"/>
</dbReference>